<dbReference type="GO" id="GO:0003677">
    <property type="term" value="F:DNA binding"/>
    <property type="evidence" value="ECO:0007669"/>
    <property type="project" value="UniProtKB-UniRule"/>
</dbReference>
<dbReference type="OrthoDB" id="5967653at2759"/>
<sequence>MSEAIMGRKCLFSWCKSSNGLHMFPRDAARARLWLRAVGWPSTTDTSRLYVCSKHFSRESFENWRMVDFGLVDYQCKLRLAIDAVPSPEDFSILSEPKLCCEMACQTEQPAKKDAACQTHPDMKHMSTQHRWKPERRSKSTQVKQQKRHVGCNTSTPFIPLEKGPLATSTPLKRPRREAEDSDCSFQPGMTDSSIYNESTVIATPPHIMRKFIVYEENLMDLFKNCPACSRHCAIKSRTVGTVLHVDQTCVHCEHHKQWASQPYVKNIPAGNLQLAAAVLFSGSSFLQVTKFMQAFNIQGICHTTYLKHQRTFLFPTINWQWKQHQNTVIAEALKGRNVVLGGDMRADSPGHSAKYGTYSLMDLRANKIMEIQLIQSNEVGNSQRMEKEGLERSLRELEQRGVTVRKIVTDRHPGVMKFLRESRPSILHRYDAWHMAKGVGKKIDELAKQRSCKEVGPWKKSIVNHLYWCGASSSSGKEIVAKWRSVVNHVQDIHEHEGEFQRCQHPPLVGDQARQWLKPSTAACEKLTQVILAPKLLKDLENLSSDFQTSGLESYHSLILKFAPKSVAFSFVGMLCRTQLAAMHYNENSGRPQATTAAGELRWHMQYPRYRRGEYTVRLLKRNPTFEYVDRLQDLLFESVLEQPQLFQESLKGLQVPDHLCTQFQRPEKSEAVAQHTSRFRPPSVCL</sequence>
<dbReference type="AlphaFoldDB" id="A0A6P6NA69"/>
<keyword evidence="1" id="KW-0479">Metal-binding</keyword>
<accession>A0A6P6NA69</accession>
<keyword evidence="8" id="KW-1185">Reference proteome</keyword>
<evidence type="ECO:0000256" key="5">
    <source>
        <dbReference type="PROSITE-ProRule" id="PRU00309"/>
    </source>
</evidence>
<dbReference type="SMART" id="SM00692">
    <property type="entry name" value="DM3"/>
    <property type="match status" value="1"/>
</dbReference>
<name>A0A6P6NA69_CARAU</name>
<gene>
    <name evidence="9" type="primary">LOC113077176</name>
</gene>
<evidence type="ECO:0000313" key="8">
    <source>
        <dbReference type="Proteomes" id="UP000515129"/>
    </source>
</evidence>
<reference evidence="9" key="1">
    <citation type="submission" date="2025-08" db="UniProtKB">
        <authorList>
            <consortium name="RefSeq"/>
        </authorList>
    </citation>
    <scope>IDENTIFICATION</scope>
    <source>
        <strain evidence="9">Wakin</strain>
        <tissue evidence="9">Muscle</tissue>
    </source>
</reference>
<proteinExistence type="predicted"/>
<dbReference type="SUPFAM" id="SSF57716">
    <property type="entry name" value="Glucocorticoid receptor-like (DNA-binding domain)"/>
    <property type="match status" value="1"/>
</dbReference>
<evidence type="ECO:0000313" key="9">
    <source>
        <dbReference type="RefSeq" id="XP_026105423.1"/>
    </source>
</evidence>
<protein>
    <submittedName>
        <fullName evidence="9">Uncharacterized protein LOC113077176</fullName>
    </submittedName>
</protein>
<dbReference type="GeneID" id="113077176"/>
<keyword evidence="2 5" id="KW-0863">Zinc-finger</keyword>
<dbReference type="PANTHER" id="PTHR31751:SF44">
    <property type="entry name" value="SI:CH211-211K8.4-RELATED"/>
    <property type="match status" value="1"/>
</dbReference>
<dbReference type="InterPro" id="IPR006612">
    <property type="entry name" value="THAP_Znf"/>
</dbReference>
<feature type="domain" description="THAP-type" evidence="7">
    <location>
        <begin position="6"/>
        <end position="89"/>
    </location>
</feature>
<dbReference type="KEGG" id="caua:113077176"/>
<evidence type="ECO:0000256" key="3">
    <source>
        <dbReference type="ARBA" id="ARBA00022833"/>
    </source>
</evidence>
<evidence type="ECO:0000259" key="7">
    <source>
        <dbReference type="PROSITE" id="PS50950"/>
    </source>
</evidence>
<dbReference type="PANTHER" id="PTHR31751">
    <property type="entry name" value="SI:CH211-108C17.2-RELATED-RELATED"/>
    <property type="match status" value="1"/>
</dbReference>
<dbReference type="RefSeq" id="XP_026105423.1">
    <property type="nucleotide sequence ID" value="XM_026249638.1"/>
</dbReference>
<keyword evidence="4 5" id="KW-0238">DNA-binding</keyword>
<feature type="region of interest" description="Disordered" evidence="6">
    <location>
        <begin position="119"/>
        <end position="184"/>
    </location>
</feature>
<keyword evidence="3" id="KW-0862">Zinc</keyword>
<dbReference type="SMART" id="SM00980">
    <property type="entry name" value="THAP"/>
    <property type="match status" value="1"/>
</dbReference>
<dbReference type="GO" id="GO:0008270">
    <property type="term" value="F:zinc ion binding"/>
    <property type="evidence" value="ECO:0007669"/>
    <property type="project" value="UniProtKB-KW"/>
</dbReference>
<dbReference type="Pfam" id="PF05485">
    <property type="entry name" value="THAP"/>
    <property type="match status" value="1"/>
</dbReference>
<dbReference type="Proteomes" id="UP000515129">
    <property type="component" value="Unplaced"/>
</dbReference>
<evidence type="ECO:0000256" key="1">
    <source>
        <dbReference type="ARBA" id="ARBA00022723"/>
    </source>
</evidence>
<evidence type="ECO:0000256" key="4">
    <source>
        <dbReference type="ARBA" id="ARBA00023125"/>
    </source>
</evidence>
<dbReference type="PROSITE" id="PS50950">
    <property type="entry name" value="ZF_THAP"/>
    <property type="match status" value="1"/>
</dbReference>
<evidence type="ECO:0000256" key="2">
    <source>
        <dbReference type="ARBA" id="ARBA00022771"/>
    </source>
</evidence>
<feature type="compositionally biased region" description="Basic residues" evidence="6">
    <location>
        <begin position="127"/>
        <end position="136"/>
    </location>
</feature>
<evidence type="ECO:0000256" key="6">
    <source>
        <dbReference type="SAM" id="MobiDB-lite"/>
    </source>
</evidence>
<organism evidence="8 9">
    <name type="scientific">Carassius auratus</name>
    <name type="common">Goldfish</name>
    <dbReference type="NCBI Taxonomy" id="7957"/>
    <lineage>
        <taxon>Eukaryota</taxon>
        <taxon>Metazoa</taxon>
        <taxon>Chordata</taxon>
        <taxon>Craniata</taxon>
        <taxon>Vertebrata</taxon>
        <taxon>Euteleostomi</taxon>
        <taxon>Actinopterygii</taxon>
        <taxon>Neopterygii</taxon>
        <taxon>Teleostei</taxon>
        <taxon>Ostariophysi</taxon>
        <taxon>Cypriniformes</taxon>
        <taxon>Cyprinidae</taxon>
        <taxon>Cyprininae</taxon>
        <taxon>Carassius</taxon>
    </lineage>
</organism>